<dbReference type="InterPro" id="IPR025568">
    <property type="entry name" value="DUF4334"/>
</dbReference>
<gene>
    <name evidence="3" type="ORF">LRS13_23720</name>
</gene>
<organism evidence="3 4">
    <name type="scientific">Svornostia abyssi</name>
    <dbReference type="NCBI Taxonomy" id="2898438"/>
    <lineage>
        <taxon>Bacteria</taxon>
        <taxon>Bacillati</taxon>
        <taxon>Actinomycetota</taxon>
        <taxon>Thermoleophilia</taxon>
        <taxon>Solirubrobacterales</taxon>
        <taxon>Baekduiaceae</taxon>
        <taxon>Svornostia</taxon>
    </lineage>
</organism>
<dbReference type="Proteomes" id="UP001058860">
    <property type="component" value="Chromosome"/>
</dbReference>
<protein>
    <submittedName>
        <fullName evidence="3">DUF4334 domain-containing protein</fullName>
    </submittedName>
</protein>
<dbReference type="RefSeq" id="WP_353864143.1">
    <property type="nucleotide sequence ID" value="NZ_CP088295.1"/>
</dbReference>
<evidence type="ECO:0000259" key="1">
    <source>
        <dbReference type="Pfam" id="PF14231"/>
    </source>
</evidence>
<accession>A0ABY5PG95</accession>
<keyword evidence="4" id="KW-1185">Reference proteome</keyword>
<evidence type="ECO:0000259" key="2">
    <source>
        <dbReference type="Pfam" id="PF14232"/>
    </source>
</evidence>
<dbReference type="Pfam" id="PF14231">
    <property type="entry name" value="GXWXG"/>
    <property type="match status" value="1"/>
</dbReference>
<evidence type="ECO:0000313" key="4">
    <source>
        <dbReference type="Proteomes" id="UP001058860"/>
    </source>
</evidence>
<feature type="domain" description="DUF4334" evidence="2">
    <location>
        <begin position="93"/>
        <end position="148"/>
    </location>
</feature>
<sequence>MATVTTSDQLAALAAASPAPLDDVLAFFDTLPPVACDEMLGDWDGGIVPTGHPDEAQLGGLRWAGKRFASADDVSPLMCLNADGAREVNDLLGAATLRSVEYRGVSTATMVYDKHPIFDHFRRVDADTVLGLMDRKGEPAPLAFFLTRRASAAPA</sequence>
<name>A0ABY5PG95_9ACTN</name>
<feature type="domain" description="GXWXG" evidence="1">
    <location>
        <begin position="26"/>
        <end position="84"/>
    </location>
</feature>
<dbReference type="Gene3D" id="2.40.128.580">
    <property type="entry name" value="GXWXG domain"/>
    <property type="match status" value="1"/>
</dbReference>
<dbReference type="InterPro" id="IPR025951">
    <property type="entry name" value="GXWXG_dom"/>
</dbReference>
<dbReference type="EMBL" id="CP088295">
    <property type="protein sequence ID" value="UUY03641.1"/>
    <property type="molecule type" value="Genomic_DNA"/>
</dbReference>
<evidence type="ECO:0000313" key="3">
    <source>
        <dbReference type="EMBL" id="UUY03641.1"/>
    </source>
</evidence>
<dbReference type="Pfam" id="PF14232">
    <property type="entry name" value="DUF4334"/>
    <property type="match status" value="1"/>
</dbReference>
<proteinExistence type="predicted"/>
<reference evidence="4" key="1">
    <citation type="submission" date="2021-11" db="EMBL/GenBank/DDBJ databases">
        <title>Cultivation dependent microbiological survey of springs from the worlds oldest radium mine currently devoted to the extraction of radon-saturated water.</title>
        <authorList>
            <person name="Kapinusova G."/>
            <person name="Smrhova T."/>
            <person name="Strejcek M."/>
            <person name="Suman J."/>
            <person name="Jani K."/>
            <person name="Pajer P."/>
            <person name="Uhlik O."/>
        </authorList>
    </citation>
    <scope>NUCLEOTIDE SEQUENCE [LARGE SCALE GENOMIC DNA]</scope>
    <source>
        <strain evidence="4">J379</strain>
    </source>
</reference>